<reference evidence="1 2" key="1">
    <citation type="journal article" date="2013" name="PLoS ONE">
        <title>Predicting the Proteins of Angomonas deanei, Strigomonas culicis and Their Respective Endosymbionts Reveals New Aspects of the Trypanosomatidae Family.</title>
        <authorList>
            <person name="Motta M.C."/>
            <person name="Martins A.C."/>
            <person name="de Souza S.S."/>
            <person name="Catta-Preta C.M."/>
            <person name="Silva R."/>
            <person name="Klein C.C."/>
            <person name="de Almeida L.G."/>
            <person name="de Lima Cunha O."/>
            <person name="Ciapina L.P."/>
            <person name="Brocchi M."/>
            <person name="Colabardini A.C."/>
            <person name="de Araujo Lima B."/>
            <person name="Machado C.R."/>
            <person name="de Almeida Soares C.M."/>
            <person name="Probst C.M."/>
            <person name="de Menezes C.B."/>
            <person name="Thompson C.E."/>
            <person name="Bartholomeu D.C."/>
            <person name="Gradia D.F."/>
            <person name="Pavoni D.P."/>
            <person name="Grisard E.C."/>
            <person name="Fantinatti-Garboggini F."/>
            <person name="Marchini F.K."/>
            <person name="Rodrigues-Luiz G.F."/>
            <person name="Wagner G."/>
            <person name="Goldman G.H."/>
            <person name="Fietto J.L."/>
            <person name="Elias M.C."/>
            <person name="Goldman M.H."/>
            <person name="Sagot M.F."/>
            <person name="Pereira M."/>
            <person name="Stoco P.H."/>
            <person name="de Mendonca-Neto R.P."/>
            <person name="Teixeira S.M."/>
            <person name="Maciel T.E."/>
            <person name="de Oliveira Mendes T.A."/>
            <person name="Urmenyi T.P."/>
            <person name="de Souza W."/>
            <person name="Schenkman S."/>
            <person name="de Vasconcelos A.T."/>
        </authorList>
    </citation>
    <scope>NUCLEOTIDE SEQUENCE [LARGE SCALE GENOMIC DNA]</scope>
</reference>
<organism evidence="1 2">
    <name type="scientific">Strigomonas culicis</name>
    <dbReference type="NCBI Taxonomy" id="28005"/>
    <lineage>
        <taxon>Eukaryota</taxon>
        <taxon>Discoba</taxon>
        <taxon>Euglenozoa</taxon>
        <taxon>Kinetoplastea</taxon>
        <taxon>Metakinetoplastina</taxon>
        <taxon>Trypanosomatida</taxon>
        <taxon>Trypanosomatidae</taxon>
        <taxon>Strigomonadinae</taxon>
        <taxon>Strigomonas</taxon>
    </lineage>
</organism>
<evidence type="ECO:0000313" key="1">
    <source>
        <dbReference type="EMBL" id="EPY25915.1"/>
    </source>
</evidence>
<proteinExistence type="predicted"/>
<protein>
    <submittedName>
        <fullName evidence="1">Uncharacterized protein</fullName>
    </submittedName>
</protein>
<dbReference type="Proteomes" id="UP000015354">
    <property type="component" value="Unassembled WGS sequence"/>
</dbReference>
<dbReference type="AlphaFoldDB" id="S9VRR8"/>
<dbReference type="EMBL" id="ATMH01006413">
    <property type="protein sequence ID" value="EPY25915.1"/>
    <property type="molecule type" value="Genomic_DNA"/>
</dbReference>
<keyword evidence="2" id="KW-1185">Reference proteome</keyword>
<dbReference type="OrthoDB" id="270326at2759"/>
<gene>
    <name evidence="1" type="ORF">STCU_06413</name>
</gene>
<sequence length="525" mass="57414">MDCVDTLGVICTFLSKRDILEVGKVSRLSRSVARELFTMRERLYYVGACVKEGYVELAPPSQILAVHFCEQENRMLVLTRNCAETVCVEDVECTLYIQQSNADGNQFEVSVPLPIYFGLPTSLVQFEGDRFLCCTSKDDEAFVFDCTLQVLLELPHAFDSFHASPDGTRFSLDYDQKLYCGDTASCIHPWWEMAEAAPERPTYGVSPLVPSKPVATRLRAALKVERAAWCRPLGHSSSAWRSTVVGRSAVLHMDEVGVVLLRDTAAAAPDPPALLHSSKSAEDCDPLLYTEALLGSLAPASTYLSLSSRTAVVSDADTDLFAIFDCKEQCMHVIKSSPSATQVESFPHMRDVLPPRVVIQGVGIAVPGRTYALFTQHQQVDRVLFFSADLTLQRWVTVGKPSAMSLVGSQGMLITAPLPVPNGEHPLLEVFEGGFGTIFTFDEPPRASASTASVTVAPEADAAHAPKMHELPWGYAMLDPTFSGVGLLSWIAFGVVSASLCWTVSALCYNGWWLHLQLLFCGKVS</sequence>
<name>S9VRR8_9TRYP</name>
<accession>S9VRR8</accession>
<comment type="caution">
    <text evidence="1">The sequence shown here is derived from an EMBL/GenBank/DDBJ whole genome shotgun (WGS) entry which is preliminary data.</text>
</comment>
<evidence type="ECO:0000313" key="2">
    <source>
        <dbReference type="Proteomes" id="UP000015354"/>
    </source>
</evidence>